<dbReference type="InterPro" id="IPR002937">
    <property type="entry name" value="Amino_oxidase"/>
</dbReference>
<dbReference type="RefSeq" id="WP_204683203.1">
    <property type="nucleotide sequence ID" value="NZ_BSNR01000004.1"/>
</dbReference>
<reference evidence="9" key="1">
    <citation type="submission" date="2020-10" db="EMBL/GenBank/DDBJ databases">
        <title>Phylogeny of dyella-like bacteria.</title>
        <authorList>
            <person name="Fu J."/>
        </authorList>
    </citation>
    <scope>NUCLEOTIDE SEQUENCE</scope>
    <source>
        <strain evidence="9">DHOC52</strain>
    </source>
</reference>
<evidence type="ECO:0000256" key="3">
    <source>
        <dbReference type="ARBA" id="ARBA00012535"/>
    </source>
</evidence>
<comment type="pathway">
    <text evidence="1">Plant hormone metabolism; auxin biosynthesis.</text>
</comment>
<protein>
    <recommendedName>
        <fullName evidence="4">Tryptophan 2-monooxygenase</fullName>
        <ecNumber evidence="3">1.13.12.3</ecNumber>
    </recommendedName>
</protein>
<organism evidence="9 10">
    <name type="scientific">Dyella flava</name>
    <dbReference type="NCBI Taxonomy" id="1920170"/>
    <lineage>
        <taxon>Bacteria</taxon>
        <taxon>Pseudomonadati</taxon>
        <taxon>Pseudomonadota</taxon>
        <taxon>Gammaproteobacteria</taxon>
        <taxon>Lysobacterales</taxon>
        <taxon>Rhodanobacteraceae</taxon>
        <taxon>Dyella</taxon>
    </lineage>
</organism>
<dbReference type="PANTHER" id="PTHR10742">
    <property type="entry name" value="FLAVIN MONOAMINE OXIDASE"/>
    <property type="match status" value="1"/>
</dbReference>
<evidence type="ECO:0000313" key="10">
    <source>
        <dbReference type="Proteomes" id="UP001430149"/>
    </source>
</evidence>
<proteinExistence type="inferred from homology"/>
<evidence type="ECO:0000256" key="5">
    <source>
        <dbReference type="ARBA" id="ARBA00023070"/>
    </source>
</evidence>
<evidence type="ECO:0000259" key="8">
    <source>
        <dbReference type="Pfam" id="PF01593"/>
    </source>
</evidence>
<feature type="domain" description="Amine oxidase" evidence="8">
    <location>
        <begin position="65"/>
        <end position="520"/>
    </location>
</feature>
<evidence type="ECO:0000256" key="6">
    <source>
        <dbReference type="ARBA" id="ARBA00047321"/>
    </source>
</evidence>
<evidence type="ECO:0000256" key="2">
    <source>
        <dbReference type="ARBA" id="ARBA00005833"/>
    </source>
</evidence>
<keyword evidence="10" id="KW-1185">Reference proteome</keyword>
<evidence type="ECO:0000256" key="4">
    <source>
        <dbReference type="ARBA" id="ARBA00017871"/>
    </source>
</evidence>
<dbReference type="Pfam" id="PF01593">
    <property type="entry name" value="Amino_oxidase"/>
    <property type="match status" value="1"/>
</dbReference>
<evidence type="ECO:0000256" key="7">
    <source>
        <dbReference type="SAM" id="MobiDB-lite"/>
    </source>
</evidence>
<name>A0ABS2K7B9_9GAMM</name>
<keyword evidence="5" id="KW-0073">Auxin biosynthesis</keyword>
<accession>A0ABS2K7B9</accession>
<gene>
    <name evidence="9" type="ORF">ISP19_14920</name>
</gene>
<sequence>MQGEGSESSMTRRDLLRMIGLSAGGAAMYQAMSSLGLAAESPYKGTPKLQGAPRGTSVLILGAGLAGMVAAYELRQAGYKVQLLEYNARPGGRNWTLRGGDTYTEMGGHTQHCQFDRGLYINPGPWRIPYHHRGLLDYCKKLGVPLEPFVQINYNAYLHSPDAFGGKPQRYRTINADYRGHVAEMLAKVTQQSKLDTQLSKDDQALLLESLRDWGALDKNYAYASGPAVSNRRGYDKPPGGGLSGKPTDSQPLQLHDVLDSRMWKNLTEGEIFEFQTTLFQAVGGMGRIGEAFGRELKGLIHYNAKVTEIHQDEHGVTVTYVDARHPGQAHKAHADWCICTIPLSILSQIPMNVSASMADAIGAVPYAATVKVGLQFKRRFWEEDEDIYGGITATDLPINCISYPSNDYNTRGKGVLLGGYMWGLSAYEFTAMTPEERIRRTVEYGSQIHPQYKTEYENGIAVAWHRTPFTMGCFASWSDELRARHYNNLCQIDGRIALAGEHASYLPAWQEGAVTSALDVIERLHQRVMAGGVA</sequence>
<dbReference type="Gene3D" id="3.90.660.10">
    <property type="match status" value="1"/>
</dbReference>
<comment type="catalytic activity">
    <reaction evidence="6">
        <text>L-tryptophan + O2 = indole-3-acetamide + CO2 + H2O</text>
        <dbReference type="Rhea" id="RHEA:16165"/>
        <dbReference type="ChEBI" id="CHEBI:15377"/>
        <dbReference type="ChEBI" id="CHEBI:15379"/>
        <dbReference type="ChEBI" id="CHEBI:16031"/>
        <dbReference type="ChEBI" id="CHEBI:16526"/>
        <dbReference type="ChEBI" id="CHEBI:57912"/>
        <dbReference type="EC" id="1.13.12.3"/>
    </reaction>
</comment>
<dbReference type="PROSITE" id="PS51318">
    <property type="entry name" value="TAT"/>
    <property type="match status" value="1"/>
</dbReference>
<feature type="region of interest" description="Disordered" evidence="7">
    <location>
        <begin position="228"/>
        <end position="251"/>
    </location>
</feature>
<dbReference type="SUPFAM" id="SSF51905">
    <property type="entry name" value="FAD/NAD(P)-binding domain"/>
    <property type="match status" value="1"/>
</dbReference>
<evidence type="ECO:0000313" key="9">
    <source>
        <dbReference type="EMBL" id="MBM7126672.1"/>
    </source>
</evidence>
<comment type="similarity">
    <text evidence="2">Belongs to the tryptophan 2-monooxygenase family.</text>
</comment>
<dbReference type="SUPFAM" id="SSF54373">
    <property type="entry name" value="FAD-linked reductases, C-terminal domain"/>
    <property type="match status" value="1"/>
</dbReference>
<dbReference type="Gene3D" id="3.50.50.60">
    <property type="entry name" value="FAD/NAD(P)-binding domain"/>
    <property type="match status" value="1"/>
</dbReference>
<dbReference type="EC" id="1.13.12.3" evidence="3"/>
<dbReference type="InterPro" id="IPR050281">
    <property type="entry name" value="Flavin_monoamine_oxidase"/>
</dbReference>
<dbReference type="PANTHER" id="PTHR10742:SF342">
    <property type="entry name" value="AMINE OXIDASE"/>
    <property type="match status" value="1"/>
</dbReference>
<dbReference type="Proteomes" id="UP001430149">
    <property type="component" value="Unassembled WGS sequence"/>
</dbReference>
<evidence type="ECO:0000256" key="1">
    <source>
        <dbReference type="ARBA" id="ARBA00004814"/>
    </source>
</evidence>
<dbReference type="InterPro" id="IPR006311">
    <property type="entry name" value="TAT_signal"/>
</dbReference>
<dbReference type="Gene3D" id="1.20.1440.240">
    <property type="match status" value="1"/>
</dbReference>
<comment type="caution">
    <text evidence="9">The sequence shown here is derived from an EMBL/GenBank/DDBJ whole genome shotgun (WGS) entry which is preliminary data.</text>
</comment>
<dbReference type="EMBL" id="JADIKE010000037">
    <property type="protein sequence ID" value="MBM7126672.1"/>
    <property type="molecule type" value="Genomic_DNA"/>
</dbReference>
<dbReference type="InterPro" id="IPR036188">
    <property type="entry name" value="FAD/NAD-bd_sf"/>
</dbReference>